<evidence type="ECO:0000256" key="1">
    <source>
        <dbReference type="RuleBase" id="RU003860"/>
    </source>
</evidence>
<protein>
    <submittedName>
        <fullName evidence="2">BolA family transcriptional regulator</fullName>
    </submittedName>
</protein>
<proteinExistence type="inferred from homology"/>
<gene>
    <name evidence="2" type="ORF">FH759_01460</name>
</gene>
<dbReference type="PANTHER" id="PTHR46230">
    <property type="match status" value="1"/>
</dbReference>
<dbReference type="PIRSF" id="PIRSF003113">
    <property type="entry name" value="BolA"/>
    <property type="match status" value="1"/>
</dbReference>
<dbReference type="GO" id="GO:0016226">
    <property type="term" value="P:iron-sulfur cluster assembly"/>
    <property type="evidence" value="ECO:0007669"/>
    <property type="project" value="TreeGrafter"/>
</dbReference>
<dbReference type="RefSeq" id="WP_273247814.1">
    <property type="nucleotide sequence ID" value="NZ_VENJ01000002.1"/>
</dbReference>
<accession>A0A7C9HJW0</accession>
<dbReference type="InterPro" id="IPR002634">
    <property type="entry name" value="BolA"/>
</dbReference>
<sequence>MPISDEIRDALEHAFNPQHIEIIDESEAHRGHAGYIEGGGSHFRVRMRADAFKGQSRLARHRAVHAALGSGLIGRIHALALELEA</sequence>
<dbReference type="InterPro" id="IPR036065">
    <property type="entry name" value="BolA-like_sf"/>
</dbReference>
<organism evidence="2 3">
    <name type="scientific">Sediminimonas qiaohouensis</name>
    <dbReference type="NCBI Taxonomy" id="552061"/>
    <lineage>
        <taxon>Bacteria</taxon>
        <taxon>Pseudomonadati</taxon>
        <taxon>Pseudomonadota</taxon>
        <taxon>Alphaproteobacteria</taxon>
        <taxon>Rhodobacterales</taxon>
        <taxon>Roseobacteraceae</taxon>
        <taxon>Sediminimonas</taxon>
    </lineage>
</organism>
<dbReference type="EMBL" id="VENJ01000002">
    <property type="protein sequence ID" value="MTJ03348.1"/>
    <property type="molecule type" value="Genomic_DNA"/>
</dbReference>
<name>A0A7C9HJW0_9RHOB</name>
<comment type="caution">
    <text evidence="2">The sequence shown here is derived from an EMBL/GenBank/DDBJ whole genome shotgun (WGS) entry which is preliminary data.</text>
</comment>
<dbReference type="PANTHER" id="PTHR46230:SF7">
    <property type="entry name" value="BOLA-LIKE PROTEIN 1"/>
    <property type="match status" value="1"/>
</dbReference>
<dbReference type="SUPFAM" id="SSF82657">
    <property type="entry name" value="BolA-like"/>
    <property type="match status" value="1"/>
</dbReference>
<dbReference type="Gene3D" id="3.30.300.90">
    <property type="entry name" value="BolA-like"/>
    <property type="match status" value="1"/>
</dbReference>
<dbReference type="Proteomes" id="UP000483078">
    <property type="component" value="Unassembled WGS sequence"/>
</dbReference>
<evidence type="ECO:0000313" key="3">
    <source>
        <dbReference type="Proteomes" id="UP000483078"/>
    </source>
</evidence>
<comment type="similarity">
    <text evidence="1">Belongs to the BolA/IbaG family.</text>
</comment>
<dbReference type="AlphaFoldDB" id="A0A7C9HJW0"/>
<dbReference type="Pfam" id="PF01722">
    <property type="entry name" value="BolA"/>
    <property type="match status" value="1"/>
</dbReference>
<evidence type="ECO:0000313" key="2">
    <source>
        <dbReference type="EMBL" id="MTJ03348.1"/>
    </source>
</evidence>
<reference evidence="2 3" key="1">
    <citation type="submission" date="2019-06" db="EMBL/GenBank/DDBJ databases">
        <title>Enrichment of Autotrophic Halophilic Microorganisms from Red Sea Brine Pool Using Microbial Electrosynthesis System.</title>
        <authorList>
            <person name="Alqahtani M.F."/>
            <person name="Bajracharya S."/>
            <person name="Katuri K.P."/>
            <person name="Ali M."/>
            <person name="Saikaly P.E."/>
        </authorList>
    </citation>
    <scope>NUCLEOTIDE SEQUENCE [LARGE SCALE GENOMIC DNA]</scope>
    <source>
        <strain evidence="2">MES6</strain>
    </source>
</reference>